<reference evidence="2" key="2">
    <citation type="submission" date="2023-02" db="EMBL/GenBank/DDBJ databases">
        <authorList>
            <person name="Sun Q."/>
            <person name="Mori K."/>
        </authorList>
    </citation>
    <scope>NUCLEOTIDE SEQUENCE</scope>
    <source>
        <strain evidence="2">NBRC 112290</strain>
    </source>
</reference>
<dbReference type="AlphaFoldDB" id="A0AA38CP59"/>
<protein>
    <recommendedName>
        <fullName evidence="1">DUF4166 domain-containing protein</fullName>
    </recommendedName>
</protein>
<feature type="domain" description="DUF4166" evidence="1">
    <location>
        <begin position="3"/>
        <end position="92"/>
    </location>
</feature>
<reference evidence="2" key="1">
    <citation type="journal article" date="2014" name="Int. J. Syst. Evol. Microbiol.">
        <title>Complete genome sequence of Corynebacterium casei LMG S-19264T (=DSM 44701T), isolated from a smear-ripened cheese.</title>
        <authorList>
            <consortium name="US DOE Joint Genome Institute (JGI-PGF)"/>
            <person name="Walter F."/>
            <person name="Albersmeier A."/>
            <person name="Kalinowski J."/>
            <person name="Ruckert C."/>
        </authorList>
    </citation>
    <scope>NUCLEOTIDE SEQUENCE</scope>
    <source>
        <strain evidence="2">NBRC 112290</strain>
    </source>
</reference>
<dbReference type="EMBL" id="BSUM01000001">
    <property type="protein sequence ID" value="GMA31703.1"/>
    <property type="molecule type" value="Genomic_DNA"/>
</dbReference>
<organism evidence="2 3">
    <name type="scientific">Litorihabitans aurantiacus</name>
    <dbReference type="NCBI Taxonomy" id="1930061"/>
    <lineage>
        <taxon>Bacteria</taxon>
        <taxon>Bacillati</taxon>
        <taxon>Actinomycetota</taxon>
        <taxon>Actinomycetes</taxon>
        <taxon>Micrococcales</taxon>
        <taxon>Beutenbergiaceae</taxon>
        <taxon>Litorihabitans</taxon>
    </lineage>
</organism>
<evidence type="ECO:0000259" key="1">
    <source>
        <dbReference type="Pfam" id="PF13761"/>
    </source>
</evidence>
<sequence length="117" mass="12705">MADGPGRVLDYLGTHQHLAVDLTPSVLPDGSLQILSRGQRFHEGPVSFRFPLALSGTAVLREGFDDAAGRFTIEVAVSNERFGPLAGYEGSFTCTYPEVVGDAVPTSARTLREERRR</sequence>
<dbReference type="InterPro" id="IPR025311">
    <property type="entry name" value="DUF4166"/>
</dbReference>
<accession>A0AA38CP59</accession>
<dbReference type="Pfam" id="PF13761">
    <property type="entry name" value="DUF4166"/>
    <property type="match status" value="1"/>
</dbReference>
<dbReference type="Proteomes" id="UP001157161">
    <property type="component" value="Unassembled WGS sequence"/>
</dbReference>
<proteinExistence type="predicted"/>
<dbReference type="RefSeq" id="WP_284250485.1">
    <property type="nucleotide sequence ID" value="NZ_BSUM01000001.1"/>
</dbReference>
<keyword evidence="3" id="KW-1185">Reference proteome</keyword>
<evidence type="ECO:0000313" key="2">
    <source>
        <dbReference type="EMBL" id="GMA31703.1"/>
    </source>
</evidence>
<comment type="caution">
    <text evidence="2">The sequence shown here is derived from an EMBL/GenBank/DDBJ whole genome shotgun (WGS) entry which is preliminary data.</text>
</comment>
<evidence type="ECO:0000313" key="3">
    <source>
        <dbReference type="Proteomes" id="UP001157161"/>
    </source>
</evidence>
<name>A0AA38CP59_9MICO</name>
<gene>
    <name evidence="2" type="ORF">GCM10025875_16950</name>
</gene>